<accession>A0A2P9HGP1</accession>
<keyword evidence="3" id="KW-0732">Signal</keyword>
<dbReference type="PANTHER" id="PTHR40841">
    <property type="entry name" value="SIDEROPHORE TRIACETYLFUSARININE C ESTERASE"/>
    <property type="match status" value="1"/>
</dbReference>
<name>A0A2P9HGP1_9HYPH</name>
<dbReference type="GO" id="GO:0016788">
    <property type="term" value="F:hydrolase activity, acting on ester bonds"/>
    <property type="evidence" value="ECO:0007669"/>
    <property type="project" value="TreeGrafter"/>
</dbReference>
<dbReference type="InterPro" id="IPR052558">
    <property type="entry name" value="Siderophore_Hydrolase_D"/>
</dbReference>
<sequence length="298" mass="32874">MSALKNIKKTLSLMVGSMIFASTVQAAEQVRASFDMEANGISYRIFTAAPAEAAPEGGYPVIYMVDGNRMLPLAAAEMAKNDDLKAVLVGIGYPTDDADEIVRLRYFDLTSATSEQLTPDPANQPKTGGRDAFFAFIEVRVKPEIEKRFSIDKSRQALFGHSLGGLFTLYALFNHTNSFQTYSAADPSIWWDNHSILSDKDRFIASFKSAPHPLRLLMETSGKRGSRPGQSPADIQRMRKLRGGPSGTDVYKELEPLPQLETAFHRFANEGHGSMIPLTVADSLNFILLGRKPEHTDN</sequence>
<dbReference type="Pfam" id="PF00756">
    <property type="entry name" value="Esterase"/>
    <property type="match status" value="1"/>
</dbReference>
<feature type="chain" id="PRO_5015114089" evidence="3">
    <location>
        <begin position="27"/>
        <end position="298"/>
    </location>
</feature>
<dbReference type="Proteomes" id="UP000246073">
    <property type="component" value="Unassembled WGS sequence"/>
</dbReference>
<dbReference type="SUPFAM" id="SSF53474">
    <property type="entry name" value="alpha/beta-Hydrolases"/>
    <property type="match status" value="1"/>
</dbReference>
<evidence type="ECO:0000313" key="4">
    <source>
        <dbReference type="EMBL" id="SPL62960.1"/>
    </source>
</evidence>
<dbReference type="Gene3D" id="3.40.50.1820">
    <property type="entry name" value="alpha/beta hydrolase"/>
    <property type="match status" value="1"/>
</dbReference>
<comment type="similarity">
    <text evidence="1">Belongs to the esterase D family.</text>
</comment>
<protein>
    <submittedName>
        <fullName evidence="4">Putative esterase</fullName>
    </submittedName>
</protein>
<reference evidence="5" key="1">
    <citation type="submission" date="2017-12" db="EMBL/GenBank/DDBJ databases">
        <authorList>
            <person name="Diaz M."/>
        </authorList>
    </citation>
    <scope>NUCLEOTIDE SEQUENCE [LARGE SCALE GENOMIC DNA]</scope>
    <source>
        <strain evidence="5">FI11154</strain>
    </source>
</reference>
<evidence type="ECO:0000256" key="1">
    <source>
        <dbReference type="ARBA" id="ARBA00005622"/>
    </source>
</evidence>
<proteinExistence type="inferred from homology"/>
<organism evidence="4 5">
    <name type="scientific">Ochrobactrum soli</name>
    <dbReference type="NCBI Taxonomy" id="2448455"/>
    <lineage>
        <taxon>Bacteria</taxon>
        <taxon>Pseudomonadati</taxon>
        <taxon>Pseudomonadota</taxon>
        <taxon>Alphaproteobacteria</taxon>
        <taxon>Hyphomicrobiales</taxon>
        <taxon>Brucellaceae</taxon>
        <taxon>Brucella/Ochrobactrum group</taxon>
        <taxon>Ochrobactrum</taxon>
    </lineage>
</organism>
<keyword evidence="2" id="KW-0378">Hydrolase</keyword>
<feature type="signal peptide" evidence="3">
    <location>
        <begin position="1"/>
        <end position="26"/>
    </location>
</feature>
<evidence type="ECO:0000313" key="5">
    <source>
        <dbReference type="Proteomes" id="UP000246073"/>
    </source>
</evidence>
<dbReference type="EMBL" id="OOFM01000004">
    <property type="protein sequence ID" value="SPL62960.1"/>
    <property type="molecule type" value="Genomic_DNA"/>
</dbReference>
<dbReference type="AlphaFoldDB" id="A0A2P9HGP1"/>
<evidence type="ECO:0000256" key="2">
    <source>
        <dbReference type="ARBA" id="ARBA00022801"/>
    </source>
</evidence>
<dbReference type="InterPro" id="IPR029058">
    <property type="entry name" value="AB_hydrolase_fold"/>
</dbReference>
<gene>
    <name evidence="4" type="ORF">OHAE_2892</name>
</gene>
<dbReference type="PANTHER" id="PTHR40841:SF2">
    <property type="entry name" value="SIDEROPHORE-DEGRADING ESTERASE (EUROFUNG)"/>
    <property type="match status" value="1"/>
</dbReference>
<dbReference type="RefSeq" id="WP_109366982.1">
    <property type="nucleotide sequence ID" value="NZ_OOFM01000004.1"/>
</dbReference>
<dbReference type="InterPro" id="IPR000801">
    <property type="entry name" value="Esterase-like"/>
</dbReference>
<evidence type="ECO:0000256" key="3">
    <source>
        <dbReference type="SAM" id="SignalP"/>
    </source>
</evidence>